<protein>
    <submittedName>
        <fullName evidence="1">Uncharacterized protein</fullName>
    </submittedName>
</protein>
<evidence type="ECO:0000313" key="1">
    <source>
        <dbReference type="EMBL" id="KAJ8457746.1"/>
    </source>
</evidence>
<evidence type="ECO:0000313" key="2">
    <source>
        <dbReference type="Proteomes" id="UP001215151"/>
    </source>
</evidence>
<dbReference type="EMBL" id="JAPEVG010000529">
    <property type="protein sequence ID" value="KAJ8457746.1"/>
    <property type="molecule type" value="Genomic_DNA"/>
</dbReference>
<dbReference type="Proteomes" id="UP001215151">
    <property type="component" value="Unassembled WGS sequence"/>
</dbReference>
<reference evidence="1" key="1">
    <citation type="submission" date="2022-11" db="EMBL/GenBank/DDBJ databases">
        <title>Genome Sequence of Cubamyces cubensis.</title>
        <authorList>
            <person name="Buettner E."/>
        </authorList>
    </citation>
    <scope>NUCLEOTIDE SEQUENCE</scope>
    <source>
        <strain evidence="1">MPL-01</strain>
    </source>
</reference>
<gene>
    <name evidence="1" type="ORF">ONZ51_g11345</name>
</gene>
<organism evidence="1 2">
    <name type="scientific">Trametes cubensis</name>
    <dbReference type="NCBI Taxonomy" id="1111947"/>
    <lineage>
        <taxon>Eukaryota</taxon>
        <taxon>Fungi</taxon>
        <taxon>Dikarya</taxon>
        <taxon>Basidiomycota</taxon>
        <taxon>Agaricomycotina</taxon>
        <taxon>Agaricomycetes</taxon>
        <taxon>Polyporales</taxon>
        <taxon>Polyporaceae</taxon>
        <taxon>Trametes</taxon>
    </lineage>
</organism>
<accession>A0AAD7TIV7</accession>
<keyword evidence="2" id="KW-1185">Reference proteome</keyword>
<name>A0AAD7TIV7_9APHY</name>
<dbReference type="AlphaFoldDB" id="A0AAD7TIV7"/>
<sequence>MNGISGRLAGFCDLQLANPVPTYPPTSILFSSGFAEDAWQPRAAAHDLKKTSKTARNLVNSFQAGLSALLSSHSYVACRSIRPLGLHFRILSTSRTRSVQPQDYLGQLPA</sequence>
<comment type="caution">
    <text evidence="1">The sequence shown here is derived from an EMBL/GenBank/DDBJ whole genome shotgun (WGS) entry which is preliminary data.</text>
</comment>
<proteinExistence type="predicted"/>